<name>A0A934REH5_9BACT</name>
<dbReference type="Proteomes" id="UP000658278">
    <property type="component" value="Unassembled WGS sequence"/>
</dbReference>
<feature type="compositionally biased region" description="Basic and acidic residues" evidence="1">
    <location>
        <begin position="88"/>
        <end position="105"/>
    </location>
</feature>
<sequence>MASKKKRLSPRYQVWIDARKKFRLSHAHIQMARELGLNPKKFGSLANHEQEKWKAPLPQFIEDLYFERFGMESPEVIMTIEQIAQKKLDNKSANRDNHQEPNVRECEDDQDDDPLWLR</sequence>
<protein>
    <submittedName>
        <fullName evidence="2">Uncharacterized protein</fullName>
    </submittedName>
</protein>
<feature type="compositionally biased region" description="Acidic residues" evidence="1">
    <location>
        <begin position="106"/>
        <end position="118"/>
    </location>
</feature>
<accession>A0A934REH5</accession>
<reference evidence="2" key="1">
    <citation type="submission" date="2021-01" db="EMBL/GenBank/DDBJ databases">
        <title>Modified the classification status of verrucomicrobia.</title>
        <authorList>
            <person name="Feng X."/>
        </authorList>
    </citation>
    <scope>NUCLEOTIDE SEQUENCE</scope>
    <source>
        <strain evidence="2">KCTC 22201</strain>
    </source>
</reference>
<proteinExistence type="predicted"/>
<evidence type="ECO:0000313" key="2">
    <source>
        <dbReference type="EMBL" id="MBK1829030.1"/>
    </source>
</evidence>
<dbReference type="AlphaFoldDB" id="A0A934REH5"/>
<organism evidence="2 3">
    <name type="scientific">Haloferula rosea</name>
    <dbReference type="NCBI Taxonomy" id="490093"/>
    <lineage>
        <taxon>Bacteria</taxon>
        <taxon>Pseudomonadati</taxon>
        <taxon>Verrucomicrobiota</taxon>
        <taxon>Verrucomicrobiia</taxon>
        <taxon>Verrucomicrobiales</taxon>
        <taxon>Verrucomicrobiaceae</taxon>
        <taxon>Haloferula</taxon>
    </lineage>
</organism>
<comment type="caution">
    <text evidence="2">The sequence shown here is derived from an EMBL/GenBank/DDBJ whole genome shotgun (WGS) entry which is preliminary data.</text>
</comment>
<dbReference type="EMBL" id="JAENII010000027">
    <property type="protein sequence ID" value="MBK1829030.1"/>
    <property type="molecule type" value="Genomic_DNA"/>
</dbReference>
<keyword evidence="3" id="KW-1185">Reference proteome</keyword>
<feature type="region of interest" description="Disordered" evidence="1">
    <location>
        <begin position="88"/>
        <end position="118"/>
    </location>
</feature>
<evidence type="ECO:0000256" key="1">
    <source>
        <dbReference type="SAM" id="MobiDB-lite"/>
    </source>
</evidence>
<evidence type="ECO:0000313" key="3">
    <source>
        <dbReference type="Proteomes" id="UP000658278"/>
    </source>
</evidence>
<gene>
    <name evidence="2" type="ORF">JIN81_18485</name>
</gene>
<dbReference type="RefSeq" id="WP_200283494.1">
    <property type="nucleotide sequence ID" value="NZ_JAENII010000027.1"/>
</dbReference>